<feature type="region of interest" description="Disordered" evidence="1">
    <location>
        <begin position="1"/>
        <end position="115"/>
    </location>
</feature>
<evidence type="ECO:0000313" key="2">
    <source>
        <dbReference type="EMBL" id="KAK8123808.1"/>
    </source>
</evidence>
<organism evidence="2 3">
    <name type="scientific">Apiospora kogelbergensis</name>
    <dbReference type="NCBI Taxonomy" id="1337665"/>
    <lineage>
        <taxon>Eukaryota</taxon>
        <taxon>Fungi</taxon>
        <taxon>Dikarya</taxon>
        <taxon>Ascomycota</taxon>
        <taxon>Pezizomycotina</taxon>
        <taxon>Sordariomycetes</taxon>
        <taxon>Xylariomycetidae</taxon>
        <taxon>Amphisphaeriales</taxon>
        <taxon>Apiosporaceae</taxon>
        <taxon>Apiospora</taxon>
    </lineage>
</organism>
<dbReference type="EMBL" id="JAQQWP010000003">
    <property type="protein sequence ID" value="KAK8123808.1"/>
    <property type="molecule type" value="Genomic_DNA"/>
</dbReference>
<accession>A0AAW0R4A2</accession>
<name>A0AAW0R4A2_9PEZI</name>
<dbReference type="Proteomes" id="UP001392437">
    <property type="component" value="Unassembled WGS sequence"/>
</dbReference>
<protein>
    <submittedName>
        <fullName evidence="2">Uncharacterized protein</fullName>
    </submittedName>
</protein>
<evidence type="ECO:0000313" key="3">
    <source>
        <dbReference type="Proteomes" id="UP001392437"/>
    </source>
</evidence>
<dbReference type="AlphaFoldDB" id="A0AAW0R4A2"/>
<proteinExistence type="predicted"/>
<feature type="compositionally biased region" description="Basic and acidic residues" evidence="1">
    <location>
        <begin position="95"/>
        <end position="107"/>
    </location>
</feature>
<evidence type="ECO:0000256" key="1">
    <source>
        <dbReference type="SAM" id="MobiDB-lite"/>
    </source>
</evidence>
<feature type="compositionally biased region" description="Low complexity" evidence="1">
    <location>
        <begin position="1"/>
        <end position="44"/>
    </location>
</feature>
<comment type="caution">
    <text evidence="2">The sequence shown here is derived from an EMBL/GenBank/DDBJ whole genome shotgun (WGS) entry which is preliminary data.</text>
</comment>
<keyword evidence="3" id="KW-1185">Reference proteome</keyword>
<feature type="compositionally biased region" description="Basic and acidic residues" evidence="1">
    <location>
        <begin position="57"/>
        <end position="83"/>
    </location>
</feature>
<gene>
    <name evidence="2" type="ORF">PG999_003726</name>
</gene>
<reference evidence="2 3" key="1">
    <citation type="submission" date="2023-01" db="EMBL/GenBank/DDBJ databases">
        <title>Analysis of 21 Apiospora genomes using comparative genomics revels a genus with tremendous synthesis potential of carbohydrate active enzymes and secondary metabolites.</title>
        <authorList>
            <person name="Sorensen T."/>
        </authorList>
    </citation>
    <scope>NUCLEOTIDE SEQUENCE [LARGE SCALE GENOMIC DNA]</scope>
    <source>
        <strain evidence="2 3">CBS 117206</strain>
    </source>
</reference>
<sequence length="115" mass="12596">MPSSQQQQQQSQSSYNTSFSTFVSSSFSSSSSSSHGSGNNQSHSKTFTEHGAYNSRDGGRIERTTEETGKPVLHETTDLDPRGHSLGGTSSGGDRLVEDVGEEDRHQQKQHREKH</sequence>